<accession>A0ABX0A3P5</accession>
<dbReference type="RefSeq" id="WP_161920894.1">
    <property type="nucleotide sequence ID" value="NZ_JAACYS010000044.1"/>
</dbReference>
<feature type="transmembrane region" description="Helical" evidence="1">
    <location>
        <begin position="12"/>
        <end position="29"/>
    </location>
</feature>
<gene>
    <name evidence="2" type="ORF">GW534_10085</name>
</gene>
<sequence>MKNRLKEPQDHDFSYIIYFLAIVFTIAWLIEPDSIIFILAITFLTIHLFSQSNKKK</sequence>
<dbReference type="EMBL" id="JAACYS010000044">
    <property type="protein sequence ID" value="NCU18064.1"/>
    <property type="molecule type" value="Genomic_DNA"/>
</dbReference>
<proteinExistence type="predicted"/>
<feature type="transmembrane region" description="Helical" evidence="1">
    <location>
        <begin position="35"/>
        <end position="50"/>
    </location>
</feature>
<keyword evidence="3" id="KW-1185">Reference proteome</keyword>
<comment type="caution">
    <text evidence="2">The sequence shown here is derived from an EMBL/GenBank/DDBJ whole genome shotgun (WGS) entry which is preliminary data.</text>
</comment>
<name>A0ABX0A3P5_9BACI</name>
<keyword evidence="1" id="KW-0472">Membrane</keyword>
<dbReference type="Proteomes" id="UP000743899">
    <property type="component" value="Unassembled WGS sequence"/>
</dbReference>
<reference evidence="2 3" key="1">
    <citation type="submission" date="2020-01" db="EMBL/GenBank/DDBJ databases">
        <title>A novel Bacillus sp. from Pasinler.</title>
        <authorList>
            <person name="Adiguzel A."/>
            <person name="Ay H."/>
            <person name="Baltaci M.O."/>
        </authorList>
    </citation>
    <scope>NUCLEOTIDE SEQUENCE [LARGE SCALE GENOMIC DNA]</scope>
    <source>
        <strain evidence="2 3">P1</strain>
    </source>
</reference>
<protein>
    <submittedName>
        <fullName evidence="2">Uncharacterized protein</fullName>
    </submittedName>
</protein>
<keyword evidence="1" id="KW-1133">Transmembrane helix</keyword>
<keyword evidence="1" id="KW-0812">Transmembrane</keyword>
<evidence type="ECO:0000256" key="1">
    <source>
        <dbReference type="SAM" id="Phobius"/>
    </source>
</evidence>
<evidence type="ECO:0000313" key="3">
    <source>
        <dbReference type="Proteomes" id="UP000743899"/>
    </source>
</evidence>
<organism evidence="2 3">
    <name type="scientific">Pallidibacillus pasinlerensis</name>
    <dbReference type="NCBI Taxonomy" id="2703818"/>
    <lineage>
        <taxon>Bacteria</taxon>
        <taxon>Bacillati</taxon>
        <taxon>Bacillota</taxon>
        <taxon>Bacilli</taxon>
        <taxon>Bacillales</taxon>
        <taxon>Bacillaceae</taxon>
        <taxon>Pallidibacillus</taxon>
    </lineage>
</organism>
<evidence type="ECO:0000313" key="2">
    <source>
        <dbReference type="EMBL" id="NCU18064.1"/>
    </source>
</evidence>